<dbReference type="InterPro" id="IPR050982">
    <property type="entry name" value="Auxin_biosynth/cation_transpt"/>
</dbReference>
<accession>A0A914WN39</accession>
<keyword evidence="3" id="KW-1185">Reference proteome</keyword>
<organism evidence="3 4">
    <name type="scientific">Plectus sambesii</name>
    <dbReference type="NCBI Taxonomy" id="2011161"/>
    <lineage>
        <taxon>Eukaryota</taxon>
        <taxon>Metazoa</taxon>
        <taxon>Ecdysozoa</taxon>
        <taxon>Nematoda</taxon>
        <taxon>Chromadorea</taxon>
        <taxon>Plectida</taxon>
        <taxon>Plectina</taxon>
        <taxon>Plectoidea</taxon>
        <taxon>Plectidae</taxon>
        <taxon>Plectus</taxon>
    </lineage>
</organism>
<dbReference type="WBParaSite" id="PSAMB.scaffold4685size13869.g24906.t1">
    <property type="protein sequence ID" value="PSAMB.scaffold4685size13869.g24906.t1"/>
    <property type="gene ID" value="PSAMB.scaffold4685size13869.g24906"/>
</dbReference>
<dbReference type="PANTHER" id="PTHR43539:SF23">
    <property type="entry name" value="FAD-DEPENDENT OXIDOREDUCTASE DOMAIN-CONTAINING PROTEIN 2"/>
    <property type="match status" value="1"/>
</dbReference>
<dbReference type="PRINTS" id="PR00368">
    <property type="entry name" value="FADPNR"/>
</dbReference>
<evidence type="ECO:0000256" key="1">
    <source>
        <dbReference type="ARBA" id="ARBA00023002"/>
    </source>
</evidence>
<name>A0A914WN39_9BILA</name>
<dbReference type="InterPro" id="IPR036188">
    <property type="entry name" value="FAD/NAD-bd_sf"/>
</dbReference>
<feature type="chain" id="PRO_5036743084" evidence="2">
    <location>
        <begin position="22"/>
        <end position="251"/>
    </location>
</feature>
<proteinExistence type="predicted"/>
<evidence type="ECO:0000313" key="3">
    <source>
        <dbReference type="Proteomes" id="UP000887566"/>
    </source>
</evidence>
<dbReference type="Pfam" id="PF13738">
    <property type="entry name" value="Pyr_redox_3"/>
    <property type="match status" value="1"/>
</dbReference>
<dbReference type="GO" id="GO:0005788">
    <property type="term" value="C:endoplasmic reticulum lumen"/>
    <property type="evidence" value="ECO:0007669"/>
    <property type="project" value="TreeGrafter"/>
</dbReference>
<evidence type="ECO:0000256" key="2">
    <source>
        <dbReference type="SAM" id="SignalP"/>
    </source>
</evidence>
<feature type="signal peptide" evidence="2">
    <location>
        <begin position="1"/>
        <end position="21"/>
    </location>
</feature>
<sequence length="251" mass="28719">MWRTCAIALHVCSFTLLFADGKQSHHDYCIIGAGPAGLQLGYFMKRSNRDYVVFEKSDKAGDFFTTYPRHRKLISINKRFTGRLNKEFNLRHDWNSLISDDDQLLFTKYSEKYFPSADEMLKYLADFHKKLDINVKFNTDISNISKSRSDSCKYTMKDQRGNDYCCRLNVIIATGIASPKMSYGIGHEMVEGYETMSIDPKDYEGQAVLLFGRGNSAMETAISLYGHTAHLTLAARSRVTFSWDTHYVGDI</sequence>
<dbReference type="Gene3D" id="3.50.50.60">
    <property type="entry name" value="FAD/NAD(P)-binding domain"/>
    <property type="match status" value="1"/>
</dbReference>
<keyword evidence="2" id="KW-0732">Signal</keyword>
<keyword evidence="1" id="KW-0560">Oxidoreductase</keyword>
<dbReference type="GO" id="GO:0036503">
    <property type="term" value="P:ERAD pathway"/>
    <property type="evidence" value="ECO:0007669"/>
    <property type="project" value="TreeGrafter"/>
</dbReference>
<dbReference type="PANTHER" id="PTHR43539">
    <property type="entry name" value="FLAVIN-BINDING MONOOXYGENASE-LIKE PROTEIN (AFU_ORTHOLOGUE AFUA_4G09220)"/>
    <property type="match status" value="1"/>
</dbReference>
<dbReference type="AlphaFoldDB" id="A0A914WN39"/>
<dbReference type="GO" id="GO:0050660">
    <property type="term" value="F:flavin adenine dinucleotide binding"/>
    <property type="evidence" value="ECO:0007669"/>
    <property type="project" value="TreeGrafter"/>
</dbReference>
<protein>
    <submittedName>
        <fullName evidence="4">Uncharacterized protein</fullName>
    </submittedName>
</protein>
<dbReference type="SUPFAM" id="SSF51905">
    <property type="entry name" value="FAD/NAD(P)-binding domain"/>
    <property type="match status" value="1"/>
</dbReference>
<evidence type="ECO:0000313" key="4">
    <source>
        <dbReference type="WBParaSite" id="PSAMB.scaffold4685size13869.g24906.t1"/>
    </source>
</evidence>
<dbReference type="GO" id="GO:0004497">
    <property type="term" value="F:monooxygenase activity"/>
    <property type="evidence" value="ECO:0007669"/>
    <property type="project" value="TreeGrafter"/>
</dbReference>
<dbReference type="Proteomes" id="UP000887566">
    <property type="component" value="Unplaced"/>
</dbReference>
<reference evidence="4" key="1">
    <citation type="submission" date="2022-11" db="UniProtKB">
        <authorList>
            <consortium name="WormBaseParasite"/>
        </authorList>
    </citation>
    <scope>IDENTIFICATION</scope>
</reference>